<dbReference type="AlphaFoldDB" id="A0A090SZZ3"/>
<accession>A0A090SZZ3</accession>
<sequence>MANLAAGGSQYSGLSAHASNSDQQAEILKIKVELCKQELEKSR</sequence>
<proteinExistence type="predicted"/>
<dbReference type="Proteomes" id="UP000029224">
    <property type="component" value="Unassembled WGS sequence"/>
</dbReference>
<dbReference type="EMBL" id="BBMT01000003">
    <property type="protein sequence ID" value="GAL33271.1"/>
    <property type="molecule type" value="Genomic_DNA"/>
</dbReference>
<reference evidence="2 3" key="1">
    <citation type="submission" date="2014-09" db="EMBL/GenBank/DDBJ databases">
        <title>Vibrio maritimus JCM 19240. (C210) whole genome shotgun sequence.</title>
        <authorList>
            <person name="Sawabe T."/>
            <person name="Meirelles P."/>
            <person name="Nakanishi M."/>
            <person name="Sayaka M."/>
            <person name="Hattori M."/>
            <person name="Ohkuma M."/>
        </authorList>
    </citation>
    <scope>NUCLEOTIDE SEQUENCE [LARGE SCALE GENOMIC DNA]</scope>
    <source>
        <strain evidence="2 3">JCM 19240</strain>
    </source>
</reference>
<name>A0A090SZZ3_9VIBR</name>
<feature type="region of interest" description="Disordered" evidence="1">
    <location>
        <begin position="1"/>
        <end position="21"/>
    </location>
</feature>
<gene>
    <name evidence="2" type="ORF">JCM19240_1967</name>
</gene>
<protein>
    <submittedName>
        <fullName evidence="2">Uncharacterized protein</fullName>
    </submittedName>
</protein>
<comment type="caution">
    <text evidence="2">The sequence shown here is derived from an EMBL/GenBank/DDBJ whole genome shotgun (WGS) entry which is preliminary data.</text>
</comment>
<reference evidence="2 3" key="2">
    <citation type="submission" date="2014-09" db="EMBL/GenBank/DDBJ databases">
        <authorList>
            <consortium name="NBRP consortium"/>
            <person name="Sawabe T."/>
            <person name="Meirelles P."/>
            <person name="Nakanishi M."/>
            <person name="Sayaka M."/>
            <person name="Hattori M."/>
            <person name="Ohkuma M."/>
        </authorList>
    </citation>
    <scope>NUCLEOTIDE SEQUENCE [LARGE SCALE GENOMIC DNA]</scope>
    <source>
        <strain evidence="2 3">JCM 19240</strain>
    </source>
</reference>
<keyword evidence="3" id="KW-1185">Reference proteome</keyword>
<organism evidence="2 3">
    <name type="scientific">Vibrio maritimus</name>
    <dbReference type="NCBI Taxonomy" id="990268"/>
    <lineage>
        <taxon>Bacteria</taxon>
        <taxon>Pseudomonadati</taxon>
        <taxon>Pseudomonadota</taxon>
        <taxon>Gammaproteobacteria</taxon>
        <taxon>Vibrionales</taxon>
        <taxon>Vibrionaceae</taxon>
        <taxon>Vibrio</taxon>
    </lineage>
</organism>
<evidence type="ECO:0000313" key="2">
    <source>
        <dbReference type="EMBL" id="GAL33271.1"/>
    </source>
</evidence>
<feature type="compositionally biased region" description="Polar residues" evidence="1">
    <location>
        <begin position="9"/>
        <end position="21"/>
    </location>
</feature>
<evidence type="ECO:0000313" key="3">
    <source>
        <dbReference type="Proteomes" id="UP000029224"/>
    </source>
</evidence>
<evidence type="ECO:0000256" key="1">
    <source>
        <dbReference type="SAM" id="MobiDB-lite"/>
    </source>
</evidence>